<dbReference type="STRING" id="1393034.HMPREF3192_01219"/>
<protein>
    <submittedName>
        <fullName evidence="1">Uncharacterized protein</fullName>
    </submittedName>
</protein>
<organism evidence="1 2">
    <name type="scientific">Atopobium deltae</name>
    <dbReference type="NCBI Taxonomy" id="1393034"/>
    <lineage>
        <taxon>Bacteria</taxon>
        <taxon>Bacillati</taxon>
        <taxon>Actinomycetota</taxon>
        <taxon>Coriobacteriia</taxon>
        <taxon>Coriobacteriales</taxon>
        <taxon>Atopobiaceae</taxon>
        <taxon>Atopobium</taxon>
    </lineage>
</organism>
<name>A0A133XQM7_9ACTN</name>
<evidence type="ECO:0000313" key="1">
    <source>
        <dbReference type="EMBL" id="KXB33247.1"/>
    </source>
</evidence>
<dbReference type="EMBL" id="LSCR01000040">
    <property type="protein sequence ID" value="KXB33247.1"/>
    <property type="molecule type" value="Genomic_DNA"/>
</dbReference>
<keyword evidence="2" id="KW-1185">Reference proteome</keyword>
<proteinExistence type="predicted"/>
<reference evidence="2" key="1">
    <citation type="submission" date="2016-01" db="EMBL/GenBank/DDBJ databases">
        <authorList>
            <person name="Mitreva M."/>
            <person name="Pepin K.H."/>
            <person name="Mihindukulasuriya K.A."/>
            <person name="Fulton R."/>
            <person name="Fronick C."/>
            <person name="O'Laughlin M."/>
            <person name="Miner T."/>
            <person name="Herter B."/>
            <person name="Rosa B.A."/>
            <person name="Cordes M."/>
            <person name="Tomlinson C."/>
            <person name="Wollam A."/>
            <person name="Palsikar V.B."/>
            <person name="Mardis E.R."/>
            <person name="Wilson R.K."/>
        </authorList>
    </citation>
    <scope>NUCLEOTIDE SEQUENCE [LARGE SCALE GENOMIC DNA]</scope>
    <source>
        <strain evidence="2">DNF00019</strain>
    </source>
</reference>
<gene>
    <name evidence="1" type="ORF">HMPREF3192_01219</name>
</gene>
<dbReference type="Proteomes" id="UP000070675">
    <property type="component" value="Unassembled WGS sequence"/>
</dbReference>
<comment type="caution">
    <text evidence="1">The sequence shown here is derived from an EMBL/GenBank/DDBJ whole genome shotgun (WGS) entry which is preliminary data.</text>
</comment>
<dbReference type="PATRIC" id="fig|1393034.3.peg.1188"/>
<dbReference type="AlphaFoldDB" id="A0A133XQM7"/>
<evidence type="ECO:0000313" key="2">
    <source>
        <dbReference type="Proteomes" id="UP000070675"/>
    </source>
</evidence>
<sequence length="49" mass="5666">MSTKSVLRMAATYCAVLGVTGEVVSYREARRLCVIYARTILVYLWWYCV</sequence>
<accession>A0A133XQM7</accession>